<evidence type="ECO:0000259" key="2">
    <source>
        <dbReference type="Pfam" id="PF13924"/>
    </source>
</evidence>
<feature type="chain" id="PRO_5045488311" description="Lipocalin-like domain-containing protein" evidence="1">
    <location>
        <begin position="21"/>
        <end position="164"/>
    </location>
</feature>
<feature type="signal peptide" evidence="1">
    <location>
        <begin position="1"/>
        <end position="20"/>
    </location>
</feature>
<keyword evidence="4" id="KW-1185">Reference proteome</keyword>
<dbReference type="InterPro" id="IPR024311">
    <property type="entry name" value="Lipocalin-like"/>
</dbReference>
<proteinExistence type="predicted"/>
<sequence length="164" mass="18184">MLRATLLSLLLAFPPMTVLAQTGPANQVVGTWRMVAARIDPDGKNLPAYGEKPNGLLVFTPDMRYVEVLTDADTPRFASNVRGEGTDSENREAMGRSIGHFGTYTVDQNGAFSGNRVEGSTFPNWVGNTRTTKELRLTVVADRMYEEFVRPEGTKIVIEFERVK</sequence>
<accession>A0ABU0S6E0</accession>
<comment type="caution">
    <text evidence="3">The sequence shown here is derived from an EMBL/GenBank/DDBJ whole genome shotgun (WGS) entry which is preliminary data.</text>
</comment>
<organism evidence="3 4">
    <name type="scientific">Phyllobacterium ifriqiyense</name>
    <dbReference type="NCBI Taxonomy" id="314238"/>
    <lineage>
        <taxon>Bacteria</taxon>
        <taxon>Pseudomonadati</taxon>
        <taxon>Pseudomonadota</taxon>
        <taxon>Alphaproteobacteria</taxon>
        <taxon>Hyphomicrobiales</taxon>
        <taxon>Phyllobacteriaceae</taxon>
        <taxon>Phyllobacterium</taxon>
    </lineage>
</organism>
<feature type="domain" description="Lipocalin-like" evidence="2">
    <location>
        <begin position="29"/>
        <end position="130"/>
    </location>
</feature>
<dbReference type="Proteomes" id="UP001237780">
    <property type="component" value="Unassembled WGS sequence"/>
</dbReference>
<evidence type="ECO:0000313" key="4">
    <source>
        <dbReference type="Proteomes" id="UP001237780"/>
    </source>
</evidence>
<gene>
    <name evidence="3" type="ORF">QFZ34_001471</name>
</gene>
<evidence type="ECO:0000313" key="3">
    <source>
        <dbReference type="EMBL" id="MDQ0996294.1"/>
    </source>
</evidence>
<dbReference type="Pfam" id="PF13924">
    <property type="entry name" value="Lipocalin_5"/>
    <property type="match status" value="1"/>
</dbReference>
<reference evidence="3 4" key="1">
    <citation type="submission" date="2023-07" db="EMBL/GenBank/DDBJ databases">
        <title>Comparative genomics of wheat-associated soil bacteria to identify genetic determinants of phenazine resistance.</title>
        <authorList>
            <person name="Mouncey N."/>
        </authorList>
    </citation>
    <scope>NUCLEOTIDE SEQUENCE [LARGE SCALE GENOMIC DNA]</scope>
    <source>
        <strain evidence="3 4">W4I11</strain>
    </source>
</reference>
<dbReference type="EMBL" id="JAUSZT010000002">
    <property type="protein sequence ID" value="MDQ0996294.1"/>
    <property type="molecule type" value="Genomic_DNA"/>
</dbReference>
<keyword evidence="1" id="KW-0732">Signal</keyword>
<name>A0ABU0S6E0_9HYPH</name>
<protein>
    <recommendedName>
        <fullName evidence="2">Lipocalin-like domain-containing protein</fullName>
    </recommendedName>
</protein>
<dbReference type="RefSeq" id="WP_307278624.1">
    <property type="nucleotide sequence ID" value="NZ_JAUSZT010000002.1"/>
</dbReference>
<evidence type="ECO:0000256" key="1">
    <source>
        <dbReference type="SAM" id="SignalP"/>
    </source>
</evidence>